<dbReference type="EMBL" id="CAUEEQ010005879">
    <property type="protein sequence ID" value="CAJ0929431.1"/>
    <property type="molecule type" value="Genomic_DNA"/>
</dbReference>
<name>A0ABN9KZJ3_9NEOB</name>
<comment type="caution">
    <text evidence="2">The sequence shown here is derived from an EMBL/GenBank/DDBJ whole genome shotgun (WGS) entry which is preliminary data.</text>
</comment>
<dbReference type="Pfam" id="PF01031">
    <property type="entry name" value="Dynamin_M"/>
    <property type="match status" value="1"/>
</dbReference>
<protein>
    <recommendedName>
        <fullName evidence="1">Dynamin stalk domain-containing protein</fullName>
    </recommendedName>
</protein>
<evidence type="ECO:0000313" key="2">
    <source>
        <dbReference type="EMBL" id="CAJ0929431.1"/>
    </source>
</evidence>
<sequence>GSLPTLEEQIKTKLQITKDELERCGRGVPEDESERLSFLVEIIQKFNLDIAHVTQGEESVSLTKTPKLFTRVRTCFNIWQKELDESIIRFNATLKSEIEEFEEFHRGRELPGFINYKTFEAIVKEKIENMEDPARNILKTVT</sequence>
<evidence type="ECO:0000259" key="1">
    <source>
        <dbReference type="Pfam" id="PF01031"/>
    </source>
</evidence>
<feature type="domain" description="Dynamin stalk" evidence="1">
    <location>
        <begin position="2"/>
        <end position="141"/>
    </location>
</feature>
<feature type="non-terminal residue" evidence="2">
    <location>
        <position position="142"/>
    </location>
</feature>
<dbReference type="Proteomes" id="UP001176940">
    <property type="component" value="Unassembled WGS sequence"/>
</dbReference>
<keyword evidence="3" id="KW-1185">Reference proteome</keyword>
<proteinExistence type="predicted"/>
<evidence type="ECO:0000313" key="3">
    <source>
        <dbReference type="Proteomes" id="UP001176940"/>
    </source>
</evidence>
<dbReference type="InterPro" id="IPR000375">
    <property type="entry name" value="Dynamin_stalk"/>
</dbReference>
<accession>A0ABN9KZJ3</accession>
<feature type="non-terminal residue" evidence="2">
    <location>
        <position position="1"/>
    </location>
</feature>
<reference evidence="2" key="1">
    <citation type="submission" date="2023-07" db="EMBL/GenBank/DDBJ databases">
        <authorList>
            <person name="Stuckert A."/>
        </authorList>
    </citation>
    <scope>NUCLEOTIDE SEQUENCE</scope>
</reference>
<gene>
    <name evidence="2" type="ORF">RIMI_LOCUS3819395</name>
</gene>
<dbReference type="Gene3D" id="1.20.120.1240">
    <property type="entry name" value="Dynamin, middle domain"/>
    <property type="match status" value="1"/>
</dbReference>
<organism evidence="2 3">
    <name type="scientific">Ranitomeya imitator</name>
    <name type="common">mimic poison frog</name>
    <dbReference type="NCBI Taxonomy" id="111125"/>
    <lineage>
        <taxon>Eukaryota</taxon>
        <taxon>Metazoa</taxon>
        <taxon>Chordata</taxon>
        <taxon>Craniata</taxon>
        <taxon>Vertebrata</taxon>
        <taxon>Euteleostomi</taxon>
        <taxon>Amphibia</taxon>
        <taxon>Batrachia</taxon>
        <taxon>Anura</taxon>
        <taxon>Neobatrachia</taxon>
        <taxon>Hyloidea</taxon>
        <taxon>Dendrobatidae</taxon>
        <taxon>Dendrobatinae</taxon>
        <taxon>Ranitomeya</taxon>
    </lineage>
</organism>